<gene>
    <name evidence="2" type="ORF">NTEN_LOCUS21508</name>
</gene>
<evidence type="ECO:0000256" key="1">
    <source>
        <dbReference type="SAM" id="MobiDB-lite"/>
    </source>
</evidence>
<evidence type="ECO:0000313" key="3">
    <source>
        <dbReference type="Proteomes" id="UP000479000"/>
    </source>
</evidence>
<proteinExistence type="predicted"/>
<dbReference type="Proteomes" id="UP000479000">
    <property type="component" value="Unassembled WGS sequence"/>
</dbReference>
<dbReference type="EMBL" id="CADCXU010031515">
    <property type="protein sequence ID" value="CAB0017509.1"/>
    <property type="molecule type" value="Genomic_DNA"/>
</dbReference>
<keyword evidence="3" id="KW-1185">Reference proteome</keyword>
<name>A0A6H5HL28_9HEMI</name>
<organism evidence="2 3">
    <name type="scientific">Nesidiocoris tenuis</name>
    <dbReference type="NCBI Taxonomy" id="355587"/>
    <lineage>
        <taxon>Eukaryota</taxon>
        <taxon>Metazoa</taxon>
        <taxon>Ecdysozoa</taxon>
        <taxon>Arthropoda</taxon>
        <taxon>Hexapoda</taxon>
        <taxon>Insecta</taxon>
        <taxon>Pterygota</taxon>
        <taxon>Neoptera</taxon>
        <taxon>Paraneoptera</taxon>
        <taxon>Hemiptera</taxon>
        <taxon>Heteroptera</taxon>
        <taxon>Panheteroptera</taxon>
        <taxon>Cimicomorpha</taxon>
        <taxon>Miridae</taxon>
        <taxon>Dicyphina</taxon>
        <taxon>Nesidiocoris</taxon>
    </lineage>
</organism>
<protein>
    <submittedName>
        <fullName evidence="2">Uncharacterized protein</fullName>
    </submittedName>
</protein>
<reference evidence="2 3" key="1">
    <citation type="submission" date="2020-02" db="EMBL/GenBank/DDBJ databases">
        <authorList>
            <person name="Ferguson B K."/>
        </authorList>
    </citation>
    <scope>NUCLEOTIDE SEQUENCE [LARGE SCALE GENOMIC DNA]</scope>
</reference>
<feature type="region of interest" description="Disordered" evidence="1">
    <location>
        <begin position="147"/>
        <end position="172"/>
    </location>
</feature>
<feature type="compositionally biased region" description="Low complexity" evidence="1">
    <location>
        <begin position="150"/>
        <end position="160"/>
    </location>
</feature>
<accession>A0A6H5HL28</accession>
<evidence type="ECO:0000313" key="2">
    <source>
        <dbReference type="EMBL" id="CAB0017509.1"/>
    </source>
</evidence>
<sequence>MECLLYAAGGHRPTRSDAAKRTARMKLVPAGCGTWKMVLSRARSRGMGVVCGGVGTLRKNVRVDETGLDFALYTKLTSPPTQGGTGVDIYHPQRRMGRRRQIEAATSHLLCIQWVQGRIARVHSVTSSEESNVLNSLEVRKSRTLRALISSPSSSNTTNTGQGNDKGPEVRSTNLKRRNILQNKNERYEIKFHRKWKYRNRPKTNKCLCVRNLVKRSPQFSPRRQAITMRVFMDLCEISKDSKLGIIHYFLCLCWRCVCLEKLSKGSGAPPHASLISHGPGPPPLQAAATRTTSIGIYGYTHEFFTIPRTILIQRDPHRWGISFIILRVSDSQRASFFNIDLTSSGGTNANVQQPHLSRSSGVRPRNRYSSSWYSLKNQTWFVVPYRLKMQGYNGWLCGLTVTVVGQYLMDWDLGLERKDQYIQWPAKLCTTSAAQPNMAVAGGEHYEGNVPGGVGRGVSGPRNGQGAGVACRRAFLYRLRKYEFSYTYRELVKASEVFSVRSSAALQRGKVASLQLLLLLVLRKTEGKERGNLYTLQAIVLSHRPCRGPSTSSSPQSEVFIILPTEQERNSRDEDGRSLCSRGPMLSASWRADHNPYSVPEISSRAGAAELFTTFLSYLCLGKLPSIDPSSARYKN</sequence>
<dbReference type="AlphaFoldDB" id="A0A6H5HL28"/>